<evidence type="ECO:0000313" key="1">
    <source>
        <dbReference type="EMBL" id="SEN86309.1"/>
    </source>
</evidence>
<protein>
    <submittedName>
        <fullName evidence="1">Uncharacterized protein</fullName>
    </submittedName>
</protein>
<dbReference type="RefSeq" id="WP_211611305.1">
    <property type="nucleotide sequence ID" value="NZ_FOCX01000005.1"/>
</dbReference>
<evidence type="ECO:0000313" key="2">
    <source>
        <dbReference type="Proteomes" id="UP000198775"/>
    </source>
</evidence>
<gene>
    <name evidence="1" type="ORF">SAMN05216388_1005230</name>
</gene>
<reference evidence="2" key="1">
    <citation type="submission" date="2016-10" db="EMBL/GenBank/DDBJ databases">
        <authorList>
            <person name="Varghese N."/>
            <person name="Submissions S."/>
        </authorList>
    </citation>
    <scope>NUCLEOTIDE SEQUENCE [LARGE SCALE GENOMIC DNA]</scope>
    <source>
        <strain evidence="2">IBRC-M 10043</strain>
    </source>
</reference>
<sequence length="115" mass="12422">MALEEVNVFNMADRRVEGSIEVVDPTGDTALEKTFDLEHEQDQNSGGVLGATGEYVVSVELVNTEIAGSSQASKTVSIDDTDAERIGVVFNTNEEYDPIVIRVGTTPKDFLEVAN</sequence>
<dbReference type="Proteomes" id="UP000198775">
    <property type="component" value="Unassembled WGS sequence"/>
</dbReference>
<dbReference type="OrthoDB" id="187803at2157"/>
<dbReference type="EMBL" id="FOCX01000005">
    <property type="protein sequence ID" value="SEN86309.1"/>
    <property type="molecule type" value="Genomic_DNA"/>
</dbReference>
<proteinExistence type="predicted"/>
<dbReference type="AlphaFoldDB" id="A0A1H8JZW1"/>
<accession>A0A1H8JZW1</accession>
<name>A0A1H8JZW1_9EURY</name>
<organism evidence="1 2">
    <name type="scientific">Halorientalis persicus</name>
    <dbReference type="NCBI Taxonomy" id="1367881"/>
    <lineage>
        <taxon>Archaea</taxon>
        <taxon>Methanobacteriati</taxon>
        <taxon>Methanobacteriota</taxon>
        <taxon>Stenosarchaea group</taxon>
        <taxon>Halobacteria</taxon>
        <taxon>Halobacteriales</taxon>
        <taxon>Haloarculaceae</taxon>
        <taxon>Halorientalis</taxon>
    </lineage>
</organism>
<keyword evidence="2" id="KW-1185">Reference proteome</keyword>